<proteinExistence type="predicted"/>
<keyword evidence="3 5" id="KW-1133">Transmembrane helix</keyword>
<name>A0ABZ1UDK8_9ACTN</name>
<protein>
    <submittedName>
        <fullName evidence="6">UbiA family prenyltransferase</fullName>
    </submittedName>
</protein>
<dbReference type="EMBL" id="CP108110">
    <property type="protein sequence ID" value="WUQ88186.1"/>
    <property type="molecule type" value="Genomic_DNA"/>
</dbReference>
<evidence type="ECO:0000313" key="7">
    <source>
        <dbReference type="Proteomes" id="UP001432222"/>
    </source>
</evidence>
<dbReference type="RefSeq" id="WP_328958737.1">
    <property type="nucleotide sequence ID" value="NZ_CP108110.1"/>
</dbReference>
<dbReference type="InterPro" id="IPR000537">
    <property type="entry name" value="UbiA_prenyltransferase"/>
</dbReference>
<feature type="transmembrane region" description="Helical" evidence="5">
    <location>
        <begin position="84"/>
        <end position="108"/>
    </location>
</feature>
<accession>A0ABZ1UDK8</accession>
<evidence type="ECO:0000256" key="3">
    <source>
        <dbReference type="ARBA" id="ARBA00022989"/>
    </source>
</evidence>
<feature type="transmembrane region" description="Helical" evidence="5">
    <location>
        <begin position="21"/>
        <end position="40"/>
    </location>
</feature>
<feature type="transmembrane region" description="Helical" evidence="5">
    <location>
        <begin position="46"/>
        <end position="63"/>
    </location>
</feature>
<comment type="subcellular location">
    <subcellularLocation>
        <location evidence="1">Membrane</location>
        <topology evidence="1">Multi-pass membrane protein</topology>
    </subcellularLocation>
</comment>
<evidence type="ECO:0000313" key="6">
    <source>
        <dbReference type="EMBL" id="WUQ88186.1"/>
    </source>
</evidence>
<feature type="transmembrane region" description="Helical" evidence="5">
    <location>
        <begin position="242"/>
        <end position="262"/>
    </location>
</feature>
<dbReference type="Pfam" id="PF01040">
    <property type="entry name" value="UbiA"/>
    <property type="match status" value="1"/>
</dbReference>
<keyword evidence="4 5" id="KW-0472">Membrane</keyword>
<gene>
    <name evidence="6" type="ORF">OHA16_37475</name>
</gene>
<dbReference type="Proteomes" id="UP001432222">
    <property type="component" value="Chromosome"/>
</dbReference>
<keyword evidence="7" id="KW-1185">Reference proteome</keyword>
<feature type="transmembrane region" description="Helical" evidence="5">
    <location>
        <begin position="114"/>
        <end position="136"/>
    </location>
</feature>
<dbReference type="InterPro" id="IPR044878">
    <property type="entry name" value="UbiA_sf"/>
</dbReference>
<feature type="transmembrane region" description="Helical" evidence="5">
    <location>
        <begin position="269"/>
        <end position="288"/>
    </location>
</feature>
<feature type="transmembrane region" description="Helical" evidence="5">
    <location>
        <begin position="212"/>
        <end position="236"/>
    </location>
</feature>
<evidence type="ECO:0000256" key="5">
    <source>
        <dbReference type="SAM" id="Phobius"/>
    </source>
</evidence>
<keyword evidence="2 5" id="KW-0812">Transmembrane</keyword>
<evidence type="ECO:0000256" key="1">
    <source>
        <dbReference type="ARBA" id="ARBA00004141"/>
    </source>
</evidence>
<feature type="transmembrane region" description="Helical" evidence="5">
    <location>
        <begin position="143"/>
        <end position="163"/>
    </location>
</feature>
<reference evidence="6" key="1">
    <citation type="submission" date="2022-10" db="EMBL/GenBank/DDBJ databases">
        <title>The complete genomes of actinobacterial strains from the NBC collection.</title>
        <authorList>
            <person name="Joergensen T.S."/>
            <person name="Alvarez Arevalo M."/>
            <person name="Sterndorff E.B."/>
            <person name="Faurdal D."/>
            <person name="Vuksanovic O."/>
            <person name="Mourched A.-S."/>
            <person name="Charusanti P."/>
            <person name="Shaw S."/>
            <person name="Blin K."/>
            <person name="Weber T."/>
        </authorList>
    </citation>
    <scope>NUCLEOTIDE SEQUENCE</scope>
    <source>
        <strain evidence="6">NBC_00222</strain>
    </source>
</reference>
<evidence type="ECO:0000256" key="4">
    <source>
        <dbReference type="ARBA" id="ARBA00023136"/>
    </source>
</evidence>
<feature type="transmembrane region" description="Helical" evidence="5">
    <location>
        <begin position="175"/>
        <end position="192"/>
    </location>
</feature>
<evidence type="ECO:0000256" key="2">
    <source>
        <dbReference type="ARBA" id="ARBA00022692"/>
    </source>
</evidence>
<organism evidence="6 7">
    <name type="scientific">Kitasatospora purpeofusca</name>
    <dbReference type="NCBI Taxonomy" id="67352"/>
    <lineage>
        <taxon>Bacteria</taxon>
        <taxon>Bacillati</taxon>
        <taxon>Actinomycetota</taxon>
        <taxon>Actinomycetes</taxon>
        <taxon>Kitasatosporales</taxon>
        <taxon>Streptomycetaceae</taxon>
        <taxon>Kitasatospora</taxon>
    </lineage>
</organism>
<sequence length="292" mass="31812">MIRRWARYVAGSYPPLPSVPFAWAWAYGVTGLFAAVQPHSPPWRPGLSTLNAAVTLTVMLLMMRAADDVRDLEYDRRHNPERPLASGAVSVRDLLVLCAAGTALVLALNAGNPVALAVIAGQLAYCALVLSVYHWLHWPSGDRLLLSLAVSYPAPLLLHLYLYARYLDTTSLDPGRHGVLAVVIVVLASVHLELAKKITRRRRPGERSYVDVFGLSGTIGIALAAPVLSTVLLVVGARTTPALVPLAVLPLVLPALAGWQFWRKRTLRWSPLAPGLYLLLAFTCWFALGLSY</sequence>
<dbReference type="Gene3D" id="1.10.357.140">
    <property type="entry name" value="UbiA prenyltransferase"/>
    <property type="match status" value="1"/>
</dbReference>